<organism evidence="2">
    <name type="scientific">marine sediment metagenome</name>
    <dbReference type="NCBI Taxonomy" id="412755"/>
    <lineage>
        <taxon>unclassified sequences</taxon>
        <taxon>metagenomes</taxon>
        <taxon>ecological metagenomes</taxon>
    </lineage>
</organism>
<keyword evidence="1" id="KW-0472">Membrane</keyword>
<evidence type="ECO:0000256" key="1">
    <source>
        <dbReference type="SAM" id="Phobius"/>
    </source>
</evidence>
<dbReference type="EMBL" id="BARS01047102">
    <property type="protein sequence ID" value="GAG36387.1"/>
    <property type="molecule type" value="Genomic_DNA"/>
</dbReference>
<sequence>MEKNNGQRLKAAEWQGYVKRALEDIGKTQTEIKNEAKNYREETQQEAKSIHTRITALQKSVTSRITKLQLKVACIGATVSIIITLVILLIKDKM</sequence>
<gene>
    <name evidence="2" type="ORF">S01H1_70801</name>
</gene>
<feature type="transmembrane region" description="Helical" evidence="1">
    <location>
        <begin position="68"/>
        <end position="90"/>
    </location>
</feature>
<keyword evidence="1" id="KW-0812">Transmembrane</keyword>
<reference evidence="2" key="1">
    <citation type="journal article" date="2014" name="Front. Microbiol.">
        <title>High frequency of phylogenetically diverse reductive dehalogenase-homologous genes in deep subseafloor sedimentary metagenomes.</title>
        <authorList>
            <person name="Kawai M."/>
            <person name="Futagami T."/>
            <person name="Toyoda A."/>
            <person name="Takaki Y."/>
            <person name="Nishi S."/>
            <person name="Hori S."/>
            <person name="Arai W."/>
            <person name="Tsubouchi T."/>
            <person name="Morono Y."/>
            <person name="Uchiyama I."/>
            <person name="Ito T."/>
            <person name="Fujiyama A."/>
            <person name="Inagaki F."/>
            <person name="Takami H."/>
        </authorList>
    </citation>
    <scope>NUCLEOTIDE SEQUENCE</scope>
    <source>
        <strain evidence="2">Expedition CK06-06</strain>
    </source>
</reference>
<evidence type="ECO:0000313" key="2">
    <source>
        <dbReference type="EMBL" id="GAG36387.1"/>
    </source>
</evidence>
<comment type="caution">
    <text evidence="2">The sequence shown here is derived from an EMBL/GenBank/DDBJ whole genome shotgun (WGS) entry which is preliminary data.</text>
</comment>
<evidence type="ECO:0008006" key="3">
    <source>
        <dbReference type="Google" id="ProtNLM"/>
    </source>
</evidence>
<proteinExistence type="predicted"/>
<name>X0XM29_9ZZZZ</name>
<accession>X0XM29</accession>
<dbReference type="AlphaFoldDB" id="X0XM29"/>
<keyword evidence="1" id="KW-1133">Transmembrane helix</keyword>
<protein>
    <recommendedName>
        <fullName evidence="3">DUF1640 domain-containing protein</fullName>
    </recommendedName>
</protein>